<organism evidence="2 3">
    <name type="scientific">Pseudomonas brassicacearum</name>
    <dbReference type="NCBI Taxonomy" id="930166"/>
    <lineage>
        <taxon>Bacteria</taxon>
        <taxon>Pseudomonadati</taxon>
        <taxon>Pseudomonadota</taxon>
        <taxon>Gammaproteobacteria</taxon>
        <taxon>Pseudomonadales</taxon>
        <taxon>Pseudomonadaceae</taxon>
        <taxon>Pseudomonas</taxon>
    </lineage>
</organism>
<evidence type="ECO:0000313" key="2">
    <source>
        <dbReference type="EMBL" id="RON33318.1"/>
    </source>
</evidence>
<accession>A0A423J6G8</accession>
<gene>
    <name evidence="2" type="ORF">BK664_25770</name>
</gene>
<evidence type="ECO:0000259" key="1">
    <source>
        <dbReference type="PROSITE" id="PS50911"/>
    </source>
</evidence>
<dbReference type="AlphaFoldDB" id="A0A423J6G8"/>
<evidence type="ECO:0000313" key="3">
    <source>
        <dbReference type="Proteomes" id="UP000286351"/>
    </source>
</evidence>
<dbReference type="PROSITE" id="PS50911">
    <property type="entry name" value="CHAP"/>
    <property type="match status" value="1"/>
</dbReference>
<protein>
    <recommendedName>
        <fullName evidence="1">Peptidase C51 domain-containing protein</fullName>
    </recommendedName>
</protein>
<comment type="caution">
    <text evidence="2">The sequence shown here is derived from an EMBL/GenBank/DDBJ whole genome shotgun (WGS) entry which is preliminary data.</text>
</comment>
<dbReference type="EMBL" id="MOBO01000028">
    <property type="protein sequence ID" value="RON33318.1"/>
    <property type="molecule type" value="Genomic_DNA"/>
</dbReference>
<dbReference type="CDD" id="cd20695">
    <property type="entry name" value="CdiA-CT_5T87E_Ct"/>
    <property type="match status" value="1"/>
</dbReference>
<name>A0A423J6G8_9PSED</name>
<proteinExistence type="predicted"/>
<sequence>MADFGNGVTLIWTPAVDRIGIDPKTNEFVVFDHTGGDDYHGHVRAWNKLHQDMKNVLIKAKKADTKGNILGAKQ</sequence>
<dbReference type="InterPro" id="IPR007921">
    <property type="entry name" value="CHAP_dom"/>
</dbReference>
<feature type="domain" description="Peptidase C51" evidence="1">
    <location>
        <begin position="1"/>
        <end position="74"/>
    </location>
</feature>
<reference evidence="2 3" key="1">
    <citation type="submission" date="2016-10" db="EMBL/GenBank/DDBJ databases">
        <title>Comparative genome analysis of multiple Pseudomonas spp. focuses on biocontrol and plant growth promoting traits.</title>
        <authorList>
            <person name="Tao X.-Y."/>
            <person name="Taylor C.G."/>
        </authorList>
    </citation>
    <scope>NUCLEOTIDE SEQUENCE [LARGE SCALE GENOMIC DNA]</scope>
    <source>
        <strain evidence="2 3">38D4</strain>
    </source>
</reference>
<dbReference type="Proteomes" id="UP000286351">
    <property type="component" value="Unassembled WGS sequence"/>
</dbReference>